<accession>A0A060YW81</accession>
<dbReference type="Pfam" id="PF08711">
    <property type="entry name" value="Med26"/>
    <property type="match status" value="1"/>
</dbReference>
<dbReference type="PaxDb" id="8022-A0A060YW81"/>
<dbReference type="STRING" id="8022.A0A060YW81"/>
<evidence type="ECO:0000256" key="2">
    <source>
        <dbReference type="ARBA" id="ARBA00023242"/>
    </source>
</evidence>
<dbReference type="FunFam" id="1.20.930.10:FF:000002">
    <property type="entry name" value="Transcription elongation factor A (SII), 1"/>
    <property type="match status" value="1"/>
</dbReference>
<reference evidence="5" key="2">
    <citation type="submission" date="2014-03" db="EMBL/GenBank/DDBJ databases">
        <authorList>
            <person name="Genoscope - CEA"/>
        </authorList>
    </citation>
    <scope>NUCLEOTIDE SEQUENCE</scope>
</reference>
<keyword evidence="2 3" id="KW-0539">Nucleus</keyword>
<dbReference type="InterPro" id="IPR017923">
    <property type="entry name" value="TFIIS_N"/>
</dbReference>
<dbReference type="InterPro" id="IPR035441">
    <property type="entry name" value="TFIIS/LEDGF_dom_sf"/>
</dbReference>
<dbReference type="GO" id="GO:0005634">
    <property type="term" value="C:nucleus"/>
    <property type="evidence" value="ECO:0007669"/>
    <property type="project" value="UniProtKB-SubCell"/>
</dbReference>
<organism evidence="5 6">
    <name type="scientific">Oncorhynchus mykiss</name>
    <name type="common">Rainbow trout</name>
    <name type="synonym">Salmo gairdneri</name>
    <dbReference type="NCBI Taxonomy" id="8022"/>
    <lineage>
        <taxon>Eukaryota</taxon>
        <taxon>Metazoa</taxon>
        <taxon>Chordata</taxon>
        <taxon>Craniata</taxon>
        <taxon>Vertebrata</taxon>
        <taxon>Euteleostomi</taxon>
        <taxon>Actinopterygii</taxon>
        <taxon>Neopterygii</taxon>
        <taxon>Teleostei</taxon>
        <taxon>Protacanthopterygii</taxon>
        <taxon>Salmoniformes</taxon>
        <taxon>Salmonidae</taxon>
        <taxon>Salmoninae</taxon>
        <taxon>Oncorhynchus</taxon>
    </lineage>
</organism>
<dbReference type="AlphaFoldDB" id="A0A060YW81"/>
<dbReference type="PROSITE" id="PS51319">
    <property type="entry name" value="TFIIS_N"/>
    <property type="match status" value="1"/>
</dbReference>
<gene>
    <name evidence="5" type="ORF">GSONMT00048781001</name>
</gene>
<dbReference type="SUPFAM" id="SSF47676">
    <property type="entry name" value="Conserved domain common to transcription factors TFIIS, elongin A, CRSP70"/>
    <property type="match status" value="1"/>
</dbReference>
<feature type="domain" description="TFIIS N-terminal" evidence="4">
    <location>
        <begin position="5"/>
        <end position="82"/>
    </location>
</feature>
<dbReference type="PANTHER" id="PTHR46554">
    <property type="entry name" value="MEDIATOR OF RNA POLYMERASE II TRANSCRIPTION SUBUNIT 26A-RELATED"/>
    <property type="match status" value="1"/>
</dbReference>
<dbReference type="PANTHER" id="PTHR46554:SF2">
    <property type="entry name" value="TFIIS N-TERMINAL DOMAIN-CONTAINING PROTEIN"/>
    <property type="match status" value="1"/>
</dbReference>
<protein>
    <recommendedName>
        <fullName evidence="4">TFIIS N-terminal domain-containing protein</fullName>
    </recommendedName>
</protein>
<dbReference type="EMBL" id="FR914753">
    <property type="protein sequence ID" value="CDQ93260.1"/>
    <property type="molecule type" value="Genomic_DNA"/>
</dbReference>
<evidence type="ECO:0000256" key="1">
    <source>
        <dbReference type="ARBA" id="ARBA00004123"/>
    </source>
</evidence>
<proteinExistence type="predicted"/>
<dbReference type="InterPro" id="IPR003617">
    <property type="entry name" value="TFIIS/CRSP70_N_sub"/>
</dbReference>
<dbReference type="SMART" id="SM00509">
    <property type="entry name" value="TFS2N"/>
    <property type="match status" value="1"/>
</dbReference>
<name>A0A060YW81_ONCMY</name>
<sequence>MAKEQEVERIAKTLDKMVHKKNTDGAIYLLRELKSMKMSLETLQSTRIGMSVNAVRKQSSEEEVQTLAKSLIKSWKKLLGMSATGLPRTAVLSDLQVCLVPLSCLTCRSASYRCLV</sequence>
<dbReference type="CDD" id="cd00183">
    <property type="entry name" value="TFIIS_I"/>
    <property type="match status" value="1"/>
</dbReference>
<evidence type="ECO:0000313" key="5">
    <source>
        <dbReference type="EMBL" id="CDQ93260.1"/>
    </source>
</evidence>
<evidence type="ECO:0000256" key="3">
    <source>
        <dbReference type="PROSITE-ProRule" id="PRU00649"/>
    </source>
</evidence>
<evidence type="ECO:0000259" key="4">
    <source>
        <dbReference type="PROSITE" id="PS51319"/>
    </source>
</evidence>
<comment type="subcellular location">
    <subcellularLocation>
        <location evidence="1 3">Nucleus</location>
    </subcellularLocation>
</comment>
<dbReference type="Gene3D" id="1.20.930.10">
    <property type="entry name" value="Conserved domain common to transcription factors TFIIS, elongin A, CRSP70"/>
    <property type="match status" value="1"/>
</dbReference>
<evidence type="ECO:0000313" key="6">
    <source>
        <dbReference type="Proteomes" id="UP000193380"/>
    </source>
</evidence>
<dbReference type="Proteomes" id="UP000193380">
    <property type="component" value="Unassembled WGS sequence"/>
</dbReference>
<reference evidence="5" key="1">
    <citation type="journal article" date="2014" name="Nat. Commun.">
        <title>The rainbow trout genome provides novel insights into evolution after whole-genome duplication in vertebrates.</title>
        <authorList>
            <person name="Berthelot C."/>
            <person name="Brunet F."/>
            <person name="Chalopin D."/>
            <person name="Juanchich A."/>
            <person name="Bernard M."/>
            <person name="Noel B."/>
            <person name="Bento P."/>
            <person name="Da Silva C."/>
            <person name="Labadie K."/>
            <person name="Alberti A."/>
            <person name="Aury J.M."/>
            <person name="Louis A."/>
            <person name="Dehais P."/>
            <person name="Bardou P."/>
            <person name="Montfort J."/>
            <person name="Klopp C."/>
            <person name="Cabau C."/>
            <person name="Gaspin C."/>
            <person name="Thorgaard G.H."/>
            <person name="Boussaha M."/>
            <person name="Quillet E."/>
            <person name="Guyomard R."/>
            <person name="Galiana D."/>
            <person name="Bobe J."/>
            <person name="Volff J.N."/>
            <person name="Genet C."/>
            <person name="Wincker P."/>
            <person name="Jaillon O."/>
            <person name="Roest Crollius H."/>
            <person name="Guiguen Y."/>
        </authorList>
    </citation>
    <scope>NUCLEOTIDE SEQUENCE [LARGE SCALE GENOMIC DNA]</scope>
</reference>